<comment type="pathway">
    <text evidence="3 11">Cofactor biosynthesis; thiamine diphosphate biosynthesis; 4-methyl-5-(2-phosphoethyl)-thiazole from 5-(2-hydroxyethyl)-4-methylthiazole: step 1/1.</text>
</comment>
<keyword evidence="10 11" id="KW-0784">Thiamine biosynthesis</keyword>
<dbReference type="HAMAP" id="MF_00228">
    <property type="entry name" value="Thz_kinase"/>
    <property type="match status" value="1"/>
</dbReference>
<dbReference type="CDD" id="cd01170">
    <property type="entry name" value="THZ_kinase"/>
    <property type="match status" value="1"/>
</dbReference>
<keyword evidence="13" id="KW-1185">Reference proteome</keyword>
<evidence type="ECO:0000256" key="7">
    <source>
        <dbReference type="ARBA" id="ARBA00022777"/>
    </source>
</evidence>
<evidence type="ECO:0000256" key="11">
    <source>
        <dbReference type="HAMAP-Rule" id="MF_00228"/>
    </source>
</evidence>
<dbReference type="GO" id="GO:0005524">
    <property type="term" value="F:ATP binding"/>
    <property type="evidence" value="ECO:0007669"/>
    <property type="project" value="UniProtKB-UniRule"/>
</dbReference>
<evidence type="ECO:0000256" key="2">
    <source>
        <dbReference type="ARBA" id="ARBA00001946"/>
    </source>
</evidence>
<comment type="function">
    <text evidence="11">Catalyzes the phosphorylation of the hydroxyl group of 4-methyl-5-beta-hydroxyethylthiazole (THZ).</text>
</comment>
<dbReference type="GO" id="GO:0004417">
    <property type="term" value="F:hydroxyethylthiazole kinase activity"/>
    <property type="evidence" value="ECO:0007669"/>
    <property type="project" value="UniProtKB-UniRule"/>
</dbReference>
<dbReference type="PIRSF" id="PIRSF000513">
    <property type="entry name" value="Thz_kinase"/>
    <property type="match status" value="1"/>
</dbReference>
<dbReference type="NCBIfam" id="NF006830">
    <property type="entry name" value="PRK09355.1"/>
    <property type="match status" value="1"/>
</dbReference>
<evidence type="ECO:0000256" key="10">
    <source>
        <dbReference type="ARBA" id="ARBA00022977"/>
    </source>
</evidence>
<reference evidence="12" key="2">
    <citation type="submission" date="2020-09" db="EMBL/GenBank/DDBJ databases">
        <authorList>
            <person name="Sun Q."/>
            <person name="Zhou Y."/>
        </authorList>
    </citation>
    <scope>NUCLEOTIDE SEQUENCE</scope>
    <source>
        <strain evidence="12">CGMCC 1.12160</strain>
    </source>
</reference>
<dbReference type="Gene3D" id="3.40.1190.20">
    <property type="match status" value="1"/>
</dbReference>
<evidence type="ECO:0000256" key="4">
    <source>
        <dbReference type="ARBA" id="ARBA00022679"/>
    </source>
</evidence>
<comment type="caution">
    <text evidence="12">The sequence shown here is derived from an EMBL/GenBank/DDBJ whole genome shotgun (WGS) entry which is preliminary data.</text>
</comment>
<dbReference type="InterPro" id="IPR000417">
    <property type="entry name" value="Hyethyz_kinase"/>
</dbReference>
<keyword evidence="5 11" id="KW-0479">Metal-binding</keyword>
<dbReference type="EMBL" id="BMEM01000001">
    <property type="protein sequence ID" value="GGF46114.1"/>
    <property type="molecule type" value="Genomic_DNA"/>
</dbReference>
<evidence type="ECO:0000313" key="12">
    <source>
        <dbReference type="EMBL" id="GGF46114.1"/>
    </source>
</evidence>
<dbReference type="GO" id="GO:0009229">
    <property type="term" value="P:thiamine diphosphate biosynthetic process"/>
    <property type="evidence" value="ECO:0007669"/>
    <property type="project" value="UniProtKB-UniRule"/>
</dbReference>
<evidence type="ECO:0000256" key="8">
    <source>
        <dbReference type="ARBA" id="ARBA00022840"/>
    </source>
</evidence>
<dbReference type="Proteomes" id="UP000605670">
    <property type="component" value="Unassembled WGS sequence"/>
</dbReference>
<evidence type="ECO:0000256" key="5">
    <source>
        <dbReference type="ARBA" id="ARBA00022723"/>
    </source>
</evidence>
<proteinExistence type="inferred from homology"/>
<evidence type="ECO:0000313" key="13">
    <source>
        <dbReference type="Proteomes" id="UP000605670"/>
    </source>
</evidence>
<keyword evidence="6 11" id="KW-0547">Nucleotide-binding</keyword>
<keyword evidence="7 11" id="KW-0418">Kinase</keyword>
<reference evidence="12" key="1">
    <citation type="journal article" date="2014" name="Int. J. Syst. Evol. Microbiol.">
        <title>Complete genome sequence of Corynebacterium casei LMG S-19264T (=DSM 44701T), isolated from a smear-ripened cheese.</title>
        <authorList>
            <consortium name="US DOE Joint Genome Institute (JGI-PGF)"/>
            <person name="Walter F."/>
            <person name="Albersmeier A."/>
            <person name="Kalinowski J."/>
            <person name="Ruckert C."/>
        </authorList>
    </citation>
    <scope>NUCLEOTIDE SEQUENCE</scope>
    <source>
        <strain evidence="12">CGMCC 1.12160</strain>
    </source>
</reference>
<evidence type="ECO:0000256" key="9">
    <source>
        <dbReference type="ARBA" id="ARBA00022842"/>
    </source>
</evidence>
<comment type="catalytic activity">
    <reaction evidence="1 11">
        <text>5-(2-hydroxyethyl)-4-methylthiazole + ATP = 4-methyl-5-(2-phosphooxyethyl)-thiazole + ADP + H(+)</text>
        <dbReference type="Rhea" id="RHEA:24212"/>
        <dbReference type="ChEBI" id="CHEBI:15378"/>
        <dbReference type="ChEBI" id="CHEBI:17957"/>
        <dbReference type="ChEBI" id="CHEBI:30616"/>
        <dbReference type="ChEBI" id="CHEBI:58296"/>
        <dbReference type="ChEBI" id="CHEBI:456216"/>
        <dbReference type="EC" id="2.7.1.50"/>
    </reaction>
</comment>
<comment type="cofactor">
    <cofactor evidence="2 11">
        <name>Mg(2+)</name>
        <dbReference type="ChEBI" id="CHEBI:18420"/>
    </cofactor>
</comment>
<evidence type="ECO:0000256" key="6">
    <source>
        <dbReference type="ARBA" id="ARBA00022741"/>
    </source>
</evidence>
<gene>
    <name evidence="11 12" type="primary">thiM</name>
    <name evidence="12" type="ORF">GCM10011366_12310</name>
</gene>
<evidence type="ECO:0000256" key="1">
    <source>
        <dbReference type="ARBA" id="ARBA00001771"/>
    </source>
</evidence>
<dbReference type="GO" id="GO:0000287">
    <property type="term" value="F:magnesium ion binding"/>
    <property type="evidence" value="ECO:0007669"/>
    <property type="project" value="UniProtKB-UniRule"/>
</dbReference>
<keyword evidence="4 11" id="KW-0808">Transferase</keyword>
<name>A0A917BHN7_9MICO</name>
<keyword evidence="9 11" id="KW-0460">Magnesium</keyword>
<keyword evidence="8 11" id="KW-0067">ATP-binding</keyword>
<comment type="similarity">
    <text evidence="11">Belongs to the Thz kinase family.</text>
</comment>
<organism evidence="12 13">
    <name type="scientific">Ornithinimicrobium tianjinense</name>
    <dbReference type="NCBI Taxonomy" id="1195761"/>
    <lineage>
        <taxon>Bacteria</taxon>
        <taxon>Bacillati</taxon>
        <taxon>Actinomycetota</taxon>
        <taxon>Actinomycetes</taxon>
        <taxon>Micrococcales</taxon>
        <taxon>Ornithinimicrobiaceae</taxon>
        <taxon>Ornithinimicrobium</taxon>
    </lineage>
</organism>
<dbReference type="SUPFAM" id="SSF53613">
    <property type="entry name" value="Ribokinase-like"/>
    <property type="match status" value="1"/>
</dbReference>
<accession>A0A917BHN7</accession>
<dbReference type="InterPro" id="IPR029056">
    <property type="entry name" value="Ribokinase-like"/>
</dbReference>
<dbReference type="AlphaFoldDB" id="A0A917BHN7"/>
<dbReference type="EC" id="2.7.1.50" evidence="11"/>
<feature type="binding site" evidence="11">
    <location>
        <position position="127"/>
    </location>
    <ligand>
        <name>ATP</name>
        <dbReference type="ChEBI" id="CHEBI:30616"/>
    </ligand>
</feature>
<feature type="binding site" evidence="11">
    <location>
        <position position="199"/>
    </location>
    <ligand>
        <name>substrate</name>
    </ligand>
</feature>
<sequence length="269" mass="26800">MSVRPTLPTADDLGRTWEGVRSRSPLVQCLTNVVATQRTADVLLAAGAAPAMVDNPHEAGAFARVASAVLVNLGTPQDATVEAKRLAVAAAREAGTPWVLDPVAAGGLAWRTEVARELVALGPSVVRGNASEVLGLAGGAGGRGVDATDSAESALEAARELSQRHGCVVALSGPVDHLVLGDEVVRLAHGHPWLTRVTAVGCSLGALVAACCAVAEDSLAAAATATAALTLAAEDAAARSAGPGSFAPALLDELAALTPEALAGRAVLA</sequence>
<evidence type="ECO:0000256" key="3">
    <source>
        <dbReference type="ARBA" id="ARBA00004868"/>
    </source>
</evidence>
<protein>
    <recommendedName>
        <fullName evidence="11">Hydroxyethylthiazole kinase</fullName>
        <ecNumber evidence="11">2.7.1.50</ecNumber>
    </recommendedName>
    <alternativeName>
        <fullName evidence="11">4-methyl-5-beta-hydroxyethylthiazole kinase</fullName>
        <shortName evidence="11">TH kinase</shortName>
        <shortName evidence="11">Thz kinase</shortName>
    </alternativeName>
</protein>
<dbReference type="Pfam" id="PF02110">
    <property type="entry name" value="HK"/>
    <property type="match status" value="1"/>
</dbReference>
<feature type="binding site" evidence="11">
    <location>
        <position position="52"/>
    </location>
    <ligand>
        <name>substrate</name>
    </ligand>
</feature>
<dbReference type="PRINTS" id="PR01099">
    <property type="entry name" value="HYETHTZKNASE"/>
</dbReference>
<dbReference type="GO" id="GO:0009228">
    <property type="term" value="P:thiamine biosynthetic process"/>
    <property type="evidence" value="ECO:0007669"/>
    <property type="project" value="UniProtKB-KW"/>
</dbReference>
<feature type="binding site" evidence="11">
    <location>
        <position position="172"/>
    </location>
    <ligand>
        <name>ATP</name>
        <dbReference type="ChEBI" id="CHEBI:30616"/>
    </ligand>
</feature>
<dbReference type="RefSeq" id="WP_188428770.1">
    <property type="nucleotide sequence ID" value="NZ_BAABKH010000005.1"/>
</dbReference>